<evidence type="ECO:0000256" key="1">
    <source>
        <dbReference type="SAM" id="MobiDB-lite"/>
    </source>
</evidence>
<feature type="region of interest" description="Disordered" evidence="1">
    <location>
        <begin position="273"/>
        <end position="302"/>
    </location>
</feature>
<keyword evidence="2" id="KW-0812">Transmembrane</keyword>
<gene>
    <name evidence="3" type="ORF">C5Y93_09315</name>
</gene>
<evidence type="ECO:0000313" key="4">
    <source>
        <dbReference type="Proteomes" id="UP000237819"/>
    </source>
</evidence>
<evidence type="ECO:0000256" key="2">
    <source>
        <dbReference type="SAM" id="Phobius"/>
    </source>
</evidence>
<comment type="caution">
    <text evidence="3">The sequence shown here is derived from an EMBL/GenBank/DDBJ whole genome shotgun (WGS) entry which is preliminary data.</text>
</comment>
<name>A0A2S8GP26_9BACT</name>
<feature type="transmembrane region" description="Helical" evidence="2">
    <location>
        <begin position="20"/>
        <end position="42"/>
    </location>
</feature>
<proteinExistence type="predicted"/>
<reference evidence="3 4" key="1">
    <citation type="submission" date="2018-02" db="EMBL/GenBank/DDBJ databases">
        <title>Comparative genomes isolates from brazilian mangrove.</title>
        <authorList>
            <person name="Araujo J.E."/>
            <person name="Taketani R.G."/>
            <person name="Silva M.C.P."/>
            <person name="Loureco M.V."/>
            <person name="Andreote F.D."/>
        </authorList>
    </citation>
    <scope>NUCLEOTIDE SEQUENCE [LARGE SCALE GENOMIC DNA]</scope>
    <source>
        <strain evidence="3 4">Nap-Phe MGV</strain>
    </source>
</reference>
<protein>
    <submittedName>
        <fullName evidence="3">Uncharacterized protein</fullName>
    </submittedName>
</protein>
<dbReference type="AlphaFoldDB" id="A0A2S8GP26"/>
<keyword evidence="2" id="KW-1133">Transmembrane helix</keyword>
<keyword evidence="2" id="KW-0472">Membrane</keyword>
<feature type="transmembrane region" description="Helical" evidence="2">
    <location>
        <begin position="228"/>
        <end position="246"/>
    </location>
</feature>
<feature type="transmembrane region" description="Helical" evidence="2">
    <location>
        <begin position="54"/>
        <end position="73"/>
    </location>
</feature>
<organism evidence="3 4">
    <name type="scientific">Blastopirellula marina</name>
    <dbReference type="NCBI Taxonomy" id="124"/>
    <lineage>
        <taxon>Bacteria</taxon>
        <taxon>Pseudomonadati</taxon>
        <taxon>Planctomycetota</taxon>
        <taxon>Planctomycetia</taxon>
        <taxon>Pirellulales</taxon>
        <taxon>Pirellulaceae</taxon>
        <taxon>Blastopirellula</taxon>
    </lineage>
</organism>
<accession>A0A2S8GP26</accession>
<feature type="transmembrane region" description="Helical" evidence="2">
    <location>
        <begin position="196"/>
        <end position="216"/>
    </location>
</feature>
<dbReference type="Proteomes" id="UP000237819">
    <property type="component" value="Unassembled WGS sequence"/>
</dbReference>
<feature type="transmembrane region" description="Helical" evidence="2">
    <location>
        <begin position="135"/>
        <end position="154"/>
    </location>
</feature>
<feature type="transmembrane region" description="Helical" evidence="2">
    <location>
        <begin position="166"/>
        <end position="189"/>
    </location>
</feature>
<dbReference type="OrthoDB" id="281913at2"/>
<evidence type="ECO:0000313" key="3">
    <source>
        <dbReference type="EMBL" id="PQO46179.1"/>
    </source>
</evidence>
<sequence>MSSVEDKQVSPTRDPTAPQWTAIAISYFAWVALETLIFALVLSSTLDNSMAFRFGLIAVVAFWLSCGRAPWWLRLMAVPVVIAGVSFQLTIAFWPNTLIFTAVTLIFTGIVFALRAALSLIDRRSNRHHSISIKGIMVVMVGAASLFLILRVLLGDASPMEVADQLLIMAVQFSCVGLAFQLQCAAVWLSGARFYWWWLGSVMFAAVTMFGAYAVNKVTMGNGHLTEWLQIYGIGSLAIWLSVYPLDTLLRRFGWSLAQPSWYLPMRPTASEEEREVPMSTSEEGYPRQESAVESVDFNDMV</sequence>
<dbReference type="RefSeq" id="WP_105335150.1">
    <property type="nucleotide sequence ID" value="NZ_PUHZ01000010.1"/>
</dbReference>
<feature type="transmembrane region" description="Helical" evidence="2">
    <location>
        <begin position="93"/>
        <end position="114"/>
    </location>
</feature>
<dbReference type="EMBL" id="PUHZ01000010">
    <property type="protein sequence ID" value="PQO46179.1"/>
    <property type="molecule type" value="Genomic_DNA"/>
</dbReference>